<gene>
    <name evidence="11" type="ORF">E1163_11355</name>
</gene>
<evidence type="ECO:0000256" key="6">
    <source>
        <dbReference type="ARBA" id="ARBA00023136"/>
    </source>
</evidence>
<evidence type="ECO:0000256" key="9">
    <source>
        <dbReference type="SAM" id="SignalP"/>
    </source>
</evidence>
<evidence type="ECO:0000256" key="2">
    <source>
        <dbReference type="ARBA" id="ARBA00022448"/>
    </source>
</evidence>
<dbReference type="Proteomes" id="UP000798808">
    <property type="component" value="Unassembled WGS sequence"/>
</dbReference>
<dbReference type="EMBL" id="SMLW01000522">
    <property type="protein sequence ID" value="MTI25541.1"/>
    <property type="molecule type" value="Genomic_DNA"/>
</dbReference>
<keyword evidence="12" id="KW-1185">Reference proteome</keyword>
<comment type="caution">
    <text evidence="11">The sequence shown here is derived from an EMBL/GenBank/DDBJ whole genome shotgun (WGS) entry which is preliminary data.</text>
</comment>
<keyword evidence="2 8" id="KW-0813">Transport</keyword>
<dbReference type="InterPro" id="IPR039426">
    <property type="entry name" value="TonB-dep_rcpt-like"/>
</dbReference>
<keyword evidence="5 9" id="KW-0732">Signal</keyword>
<evidence type="ECO:0000256" key="8">
    <source>
        <dbReference type="PROSITE-ProRule" id="PRU01360"/>
    </source>
</evidence>
<sequence length="726" mass="80407">MTRFYKFFILLMLAVCSSLVDILAQEQPDESSYTEQELYDLSLEELLNVKVTTASKAEETVQDAPGIVSVVTANEIEAYGASNLAEVLDRVTGIYMTGSYTLTNNLPVVRGEATAHWATKVLILIDGRPHRDSYLGGTLMPLLNAYPVNAIERLEVVRGPGSVLYGTNAFTGVINIITKKATASNFTTSTRYGSFDTRQSSIHAGIKHNDLTVDASLNFYNTDGWDFTARGEKAIIRSNTSPVYDSIVNPARTINMARRDIGATLNTSYKGLTFNSFYGFSNWEAMHNAAQWVVPSGAGPNETPIPFEVYSKKMFADLGYKKEVTSFLTSSLNLTWNRTTFDLARADYKNRPIVTLANDLLAEWSNSIKIRSNLDALIGFNINNQQGHGIQETNNADGTPYLENKETHNPNGFYYVPEWNETWYSGYAQLSYQPVRFLKLVGGMQANKVTGIDVHYSPRLAVVVRSKSGFGGKLLYGKAFRSATAGGEKALNIPGLIIGNHDLLPEEIGTAEVQFFIVKKKFEASVNYFTSDQTNQIVRTSATDPANKIPNTVQYVNRGSQTSHGFEAEGKFYLSPQWKGVGSFASQQTKNNLGYKNYGGTPLYMAKFGMQYESERGVEVGVFNTYYSKGGNIQAKFSSDNTPADFVGTATNANPEMKAINYLTANIQLHLPELLRNPSMADVTLFCYMVNILDQQVYYPEFSRRVINTYPGRAGFNIHGGVIVKL</sequence>
<reference evidence="11 12" key="1">
    <citation type="submission" date="2019-02" db="EMBL/GenBank/DDBJ databases">
        <authorList>
            <person name="Goldberg S.R."/>
            <person name="Haltli B.A."/>
            <person name="Correa H."/>
            <person name="Russell K.G."/>
        </authorList>
    </citation>
    <scope>NUCLEOTIDE SEQUENCE [LARGE SCALE GENOMIC DNA]</scope>
    <source>
        <strain evidence="11 12">JCM 16186</strain>
    </source>
</reference>
<keyword evidence="3 8" id="KW-1134">Transmembrane beta strand</keyword>
<dbReference type="Gene3D" id="2.170.130.10">
    <property type="entry name" value="TonB-dependent receptor, plug domain"/>
    <property type="match status" value="1"/>
</dbReference>
<feature type="chain" id="PRO_5046442385" evidence="9">
    <location>
        <begin position="21"/>
        <end position="726"/>
    </location>
</feature>
<proteinExistence type="inferred from homology"/>
<dbReference type="Gene3D" id="2.40.170.20">
    <property type="entry name" value="TonB-dependent receptor, beta-barrel domain"/>
    <property type="match status" value="1"/>
</dbReference>
<dbReference type="InterPro" id="IPR037066">
    <property type="entry name" value="Plug_dom_sf"/>
</dbReference>
<comment type="similarity">
    <text evidence="8">Belongs to the TonB-dependent receptor family.</text>
</comment>
<keyword evidence="6 8" id="KW-0472">Membrane</keyword>
<evidence type="ECO:0000256" key="3">
    <source>
        <dbReference type="ARBA" id="ARBA00022452"/>
    </source>
</evidence>
<protein>
    <submittedName>
        <fullName evidence="11">TonB-dependent receptor</fullName>
    </submittedName>
</protein>
<feature type="signal peptide" evidence="9">
    <location>
        <begin position="1"/>
        <end position="20"/>
    </location>
</feature>
<accession>A0ABW9RPB6</accession>
<evidence type="ECO:0000256" key="1">
    <source>
        <dbReference type="ARBA" id="ARBA00004571"/>
    </source>
</evidence>
<dbReference type="RefSeq" id="WP_155171749.1">
    <property type="nucleotide sequence ID" value="NZ_SMLW01000522.1"/>
</dbReference>
<comment type="subcellular location">
    <subcellularLocation>
        <location evidence="1 8">Cell outer membrane</location>
        <topology evidence="1 8">Multi-pass membrane protein</topology>
    </subcellularLocation>
</comment>
<dbReference type="SUPFAM" id="SSF56935">
    <property type="entry name" value="Porins"/>
    <property type="match status" value="1"/>
</dbReference>
<dbReference type="PROSITE" id="PS52016">
    <property type="entry name" value="TONB_DEPENDENT_REC_3"/>
    <property type="match status" value="1"/>
</dbReference>
<evidence type="ECO:0000313" key="11">
    <source>
        <dbReference type="EMBL" id="MTI25541.1"/>
    </source>
</evidence>
<feature type="domain" description="TonB-dependent receptor plug" evidence="10">
    <location>
        <begin position="61"/>
        <end position="173"/>
    </location>
</feature>
<keyword evidence="11" id="KW-0675">Receptor</keyword>
<evidence type="ECO:0000259" key="10">
    <source>
        <dbReference type="Pfam" id="PF07715"/>
    </source>
</evidence>
<dbReference type="PANTHER" id="PTHR30069">
    <property type="entry name" value="TONB-DEPENDENT OUTER MEMBRANE RECEPTOR"/>
    <property type="match status" value="1"/>
</dbReference>
<evidence type="ECO:0000256" key="5">
    <source>
        <dbReference type="ARBA" id="ARBA00022729"/>
    </source>
</evidence>
<dbReference type="Pfam" id="PF07715">
    <property type="entry name" value="Plug"/>
    <property type="match status" value="1"/>
</dbReference>
<evidence type="ECO:0000256" key="4">
    <source>
        <dbReference type="ARBA" id="ARBA00022692"/>
    </source>
</evidence>
<keyword evidence="4 8" id="KW-0812">Transmembrane</keyword>
<dbReference type="InterPro" id="IPR012910">
    <property type="entry name" value="Plug_dom"/>
</dbReference>
<dbReference type="PANTHER" id="PTHR30069:SF29">
    <property type="entry name" value="HEMOGLOBIN AND HEMOGLOBIN-HAPTOGLOBIN-BINDING PROTEIN 1-RELATED"/>
    <property type="match status" value="1"/>
</dbReference>
<organism evidence="11 12">
    <name type="scientific">Fulvivirga kasyanovii</name>
    <dbReference type="NCBI Taxonomy" id="396812"/>
    <lineage>
        <taxon>Bacteria</taxon>
        <taxon>Pseudomonadati</taxon>
        <taxon>Bacteroidota</taxon>
        <taxon>Cytophagia</taxon>
        <taxon>Cytophagales</taxon>
        <taxon>Fulvivirgaceae</taxon>
        <taxon>Fulvivirga</taxon>
    </lineage>
</organism>
<keyword evidence="7 8" id="KW-0998">Cell outer membrane</keyword>
<name>A0ABW9RPB6_9BACT</name>
<evidence type="ECO:0000256" key="7">
    <source>
        <dbReference type="ARBA" id="ARBA00023237"/>
    </source>
</evidence>
<dbReference type="InterPro" id="IPR036942">
    <property type="entry name" value="Beta-barrel_TonB_sf"/>
</dbReference>
<evidence type="ECO:0000313" key="12">
    <source>
        <dbReference type="Proteomes" id="UP000798808"/>
    </source>
</evidence>